<gene>
    <name evidence="2" type="ORF">BLJG463_01853</name>
</gene>
<protein>
    <submittedName>
        <fullName evidence="2">Uncharacterized protein</fullName>
    </submittedName>
</protein>
<organism evidence="2 3">
    <name type="scientific">Bifidobacterium longum subsp. infantis</name>
    <dbReference type="NCBI Taxonomy" id="1682"/>
    <lineage>
        <taxon>Bacteria</taxon>
        <taxon>Bacillati</taxon>
        <taxon>Actinomycetota</taxon>
        <taxon>Actinomycetes</taxon>
        <taxon>Bifidobacteriales</taxon>
        <taxon>Bifidobacteriaceae</taxon>
        <taxon>Bifidobacterium</taxon>
    </lineage>
</organism>
<keyword evidence="1" id="KW-0812">Transmembrane</keyword>
<keyword evidence="1" id="KW-1133">Transmembrane helix</keyword>
<reference evidence="2 3" key="1">
    <citation type="submission" date="2019-07" db="EMBL/GenBank/DDBJ databases">
        <authorList>
            <person name="Hibberd C M."/>
            <person name="Gehrig L. J."/>
            <person name="Chang H.-W."/>
            <person name="Venkatesh S."/>
        </authorList>
    </citation>
    <scope>NUCLEOTIDE SEQUENCE [LARGE SCALE GENOMIC DNA]</scope>
    <source>
        <strain evidence="2">Bifidobacterium_longum_subsp_infantis_JG_Bg463</strain>
    </source>
</reference>
<sequence>MRVLERLGLNASAPKGWYAQVTPMNMFTMSTYTSFFVEFGLIASLLLVAMVLWHVTRSHAWNKTTVCWFLLVVYLYIQFEGYASYALPLFLWSAAAIKVRTLQPAVCHVVIAHHR</sequence>
<dbReference type="Proteomes" id="UP000345266">
    <property type="component" value="Unassembled WGS sequence"/>
</dbReference>
<dbReference type="EMBL" id="CABHNT010000042">
    <property type="protein sequence ID" value="VUX36229.1"/>
    <property type="molecule type" value="Genomic_DNA"/>
</dbReference>
<feature type="transmembrane region" description="Helical" evidence="1">
    <location>
        <begin position="32"/>
        <end position="53"/>
    </location>
</feature>
<dbReference type="AlphaFoldDB" id="A0A564VUM8"/>
<proteinExistence type="predicted"/>
<accession>A0A564VUM8</accession>
<evidence type="ECO:0000313" key="2">
    <source>
        <dbReference type="EMBL" id="VUX36229.1"/>
    </source>
</evidence>
<name>A0A564VUM8_BIFLI</name>
<keyword evidence="1" id="KW-0472">Membrane</keyword>
<evidence type="ECO:0000256" key="1">
    <source>
        <dbReference type="SAM" id="Phobius"/>
    </source>
</evidence>
<evidence type="ECO:0000313" key="3">
    <source>
        <dbReference type="Proteomes" id="UP000345266"/>
    </source>
</evidence>